<name>A0A223I1K2_THETR</name>
<gene>
    <name evidence="2" type="ORF">Thert_02577</name>
</gene>
<evidence type="ECO:0000313" key="2">
    <source>
        <dbReference type="EMBL" id="AST58434.1"/>
    </source>
</evidence>
<evidence type="ECO:0000256" key="1">
    <source>
        <dbReference type="SAM" id="Phobius"/>
    </source>
</evidence>
<reference evidence="2 3" key="1">
    <citation type="submission" date="2016-08" db="EMBL/GenBank/DDBJ databases">
        <title>A novel genetic cassette of butanologenic Thermoanaerobacterium thermosaccharolyticum that directly convert cellulose to butanol.</title>
        <authorList>
            <person name="Li T."/>
            <person name="He J."/>
        </authorList>
    </citation>
    <scope>NUCLEOTIDE SEQUENCE [LARGE SCALE GENOMIC DNA]</scope>
    <source>
        <strain evidence="2 3">TG57</strain>
    </source>
</reference>
<dbReference type="Proteomes" id="UP000214975">
    <property type="component" value="Chromosome"/>
</dbReference>
<dbReference type="RefSeq" id="WP_217348802.1">
    <property type="nucleotide sequence ID" value="NZ_CP016893.1"/>
</dbReference>
<feature type="transmembrane region" description="Helical" evidence="1">
    <location>
        <begin position="32"/>
        <end position="54"/>
    </location>
</feature>
<protein>
    <submittedName>
        <fullName evidence="2">Putative conserved membrane protein</fullName>
    </submittedName>
</protein>
<keyword evidence="1" id="KW-1133">Transmembrane helix</keyword>
<keyword evidence="1" id="KW-0812">Transmembrane</keyword>
<keyword evidence="1" id="KW-0472">Membrane</keyword>
<proteinExistence type="predicted"/>
<accession>A0A223I1K2</accession>
<evidence type="ECO:0000313" key="3">
    <source>
        <dbReference type="Proteomes" id="UP000214975"/>
    </source>
</evidence>
<sequence length="62" mass="6372">MFLGFSVGAIIGFVSSGGKEMFLSGGWIDTLIGVAFGGIVGIGLGLISNAIIVLKKKMRGLR</sequence>
<dbReference type="EMBL" id="CP016893">
    <property type="protein sequence ID" value="AST58434.1"/>
    <property type="molecule type" value="Genomic_DNA"/>
</dbReference>
<dbReference type="AlphaFoldDB" id="A0A223I1K2"/>
<organism evidence="2 3">
    <name type="scientific">Thermoanaerobacterium thermosaccharolyticum</name>
    <name type="common">Clostridium thermosaccharolyticum</name>
    <dbReference type="NCBI Taxonomy" id="1517"/>
    <lineage>
        <taxon>Bacteria</taxon>
        <taxon>Bacillati</taxon>
        <taxon>Bacillota</taxon>
        <taxon>Clostridia</taxon>
        <taxon>Thermoanaerobacterales</taxon>
        <taxon>Thermoanaerobacteraceae</taxon>
        <taxon>Thermoanaerobacterium</taxon>
    </lineage>
</organism>